<keyword evidence="3" id="KW-1185">Reference proteome</keyword>
<reference evidence="2 3" key="1">
    <citation type="submission" date="2023-02" db="EMBL/GenBank/DDBJ databases">
        <title>LHISI_Scaffold_Assembly.</title>
        <authorList>
            <person name="Stuart O.P."/>
            <person name="Cleave R."/>
            <person name="Magrath M.J.L."/>
            <person name="Mikheyev A.S."/>
        </authorList>
    </citation>
    <scope>NUCLEOTIDE SEQUENCE [LARGE SCALE GENOMIC DNA]</scope>
    <source>
        <strain evidence="2">Daus_M_001</strain>
        <tissue evidence="2">Leg muscle</tissue>
    </source>
</reference>
<protein>
    <submittedName>
        <fullName evidence="2">Uncharacterized protein</fullName>
    </submittedName>
</protein>
<sequence length="134" mass="15419">MANNRQIPRGNPRQADEIRRTHIKRRSRHYSLLRVYYARAVPSLRKTECDYSSHTYSRLSGPPLTGDRRRASSSHENWNPTNNQQLPERSTEANSRNFLPGRTTACYAHTVNICPECKYGPKFAVLSTSNLQKS</sequence>
<gene>
    <name evidence="2" type="ORF">PR048_023613</name>
</gene>
<evidence type="ECO:0000256" key="1">
    <source>
        <dbReference type="SAM" id="MobiDB-lite"/>
    </source>
</evidence>
<dbReference type="EMBL" id="JARBHB010000009">
    <property type="protein sequence ID" value="KAJ8875714.1"/>
    <property type="molecule type" value="Genomic_DNA"/>
</dbReference>
<feature type="region of interest" description="Disordered" evidence="1">
    <location>
        <begin position="52"/>
        <end position="96"/>
    </location>
</feature>
<comment type="caution">
    <text evidence="2">The sequence shown here is derived from an EMBL/GenBank/DDBJ whole genome shotgun (WGS) entry which is preliminary data.</text>
</comment>
<evidence type="ECO:0000313" key="2">
    <source>
        <dbReference type="EMBL" id="KAJ8875714.1"/>
    </source>
</evidence>
<feature type="compositionally biased region" description="Polar residues" evidence="1">
    <location>
        <begin position="74"/>
        <end position="96"/>
    </location>
</feature>
<accession>A0ABQ9GUM8</accession>
<proteinExistence type="predicted"/>
<organism evidence="2 3">
    <name type="scientific">Dryococelus australis</name>
    <dbReference type="NCBI Taxonomy" id="614101"/>
    <lineage>
        <taxon>Eukaryota</taxon>
        <taxon>Metazoa</taxon>
        <taxon>Ecdysozoa</taxon>
        <taxon>Arthropoda</taxon>
        <taxon>Hexapoda</taxon>
        <taxon>Insecta</taxon>
        <taxon>Pterygota</taxon>
        <taxon>Neoptera</taxon>
        <taxon>Polyneoptera</taxon>
        <taxon>Phasmatodea</taxon>
        <taxon>Verophasmatodea</taxon>
        <taxon>Anareolatae</taxon>
        <taxon>Phasmatidae</taxon>
        <taxon>Eurycanthinae</taxon>
        <taxon>Dryococelus</taxon>
    </lineage>
</organism>
<name>A0ABQ9GUM8_9NEOP</name>
<feature type="region of interest" description="Disordered" evidence="1">
    <location>
        <begin position="1"/>
        <end position="23"/>
    </location>
</feature>
<dbReference type="Proteomes" id="UP001159363">
    <property type="component" value="Chromosome 8"/>
</dbReference>
<evidence type="ECO:0000313" key="3">
    <source>
        <dbReference type="Proteomes" id="UP001159363"/>
    </source>
</evidence>